<proteinExistence type="predicted"/>
<evidence type="ECO:0000259" key="2">
    <source>
        <dbReference type="Pfam" id="PF04326"/>
    </source>
</evidence>
<keyword evidence="4" id="KW-1185">Reference proteome</keyword>
<dbReference type="InterPro" id="IPR038461">
    <property type="entry name" value="Schlafen_AlbA_2_dom_sf"/>
</dbReference>
<dbReference type="Gene3D" id="1.10.10.10">
    <property type="entry name" value="Winged helix-like DNA-binding domain superfamily/Winged helix DNA-binding domain"/>
    <property type="match status" value="2"/>
</dbReference>
<protein>
    <submittedName>
        <fullName evidence="3">ATP-binding protein</fullName>
    </submittedName>
</protein>
<dbReference type="GO" id="GO:0005524">
    <property type="term" value="F:ATP binding"/>
    <property type="evidence" value="ECO:0007669"/>
    <property type="project" value="UniProtKB-KW"/>
</dbReference>
<dbReference type="InterPro" id="IPR038475">
    <property type="entry name" value="RecG_C_sf"/>
</dbReference>
<dbReference type="Pfam" id="PF04326">
    <property type="entry name" value="SLFN_AlbA_2"/>
    <property type="match status" value="1"/>
</dbReference>
<comment type="caution">
    <text evidence="3">The sequence shown here is derived from an EMBL/GenBank/DDBJ whole genome shotgun (WGS) entry which is preliminary data.</text>
</comment>
<feature type="domain" description="Schlafen AlbA-2" evidence="2">
    <location>
        <begin position="19"/>
        <end position="140"/>
    </location>
</feature>
<dbReference type="PANTHER" id="PTHR30595">
    <property type="entry name" value="GLPR-RELATED TRANSCRIPTIONAL REPRESSOR"/>
    <property type="match status" value="1"/>
</dbReference>
<feature type="region of interest" description="Disordered" evidence="1">
    <location>
        <begin position="489"/>
        <end position="513"/>
    </location>
</feature>
<feature type="compositionally biased region" description="Polar residues" evidence="1">
    <location>
        <begin position="490"/>
        <end position="501"/>
    </location>
</feature>
<dbReference type="EMBL" id="JBGGTQ010000004">
    <property type="protein sequence ID" value="MEZ0492537.1"/>
    <property type="molecule type" value="Genomic_DNA"/>
</dbReference>
<dbReference type="Gene3D" id="3.30.565.60">
    <property type="match status" value="1"/>
</dbReference>
<dbReference type="InterPro" id="IPR007421">
    <property type="entry name" value="Schlafen_AlbA_2_dom"/>
</dbReference>
<keyword evidence="3" id="KW-0067">ATP-binding</keyword>
<reference evidence="3 4" key="1">
    <citation type="submission" date="2024-07" db="EMBL/GenBank/DDBJ databases">
        <authorList>
            <person name="Thanompreechachai J."/>
            <person name="Duangmal K."/>
        </authorList>
    </citation>
    <scope>NUCLEOTIDE SEQUENCE [LARGE SCALE GENOMIC DNA]</scope>
    <source>
        <strain evidence="3 4">TBRC 1896</strain>
    </source>
</reference>
<dbReference type="Proteomes" id="UP001566476">
    <property type="component" value="Unassembled WGS sequence"/>
</dbReference>
<dbReference type="RefSeq" id="WP_370718580.1">
    <property type="nucleotide sequence ID" value="NZ_JBGGTQ010000004.1"/>
</dbReference>
<dbReference type="Pfam" id="PF13749">
    <property type="entry name" value="HATPase_c_4"/>
    <property type="match status" value="1"/>
</dbReference>
<evidence type="ECO:0000313" key="3">
    <source>
        <dbReference type="EMBL" id="MEZ0492537.1"/>
    </source>
</evidence>
<dbReference type="InterPro" id="IPR036390">
    <property type="entry name" value="WH_DNA-bd_sf"/>
</dbReference>
<dbReference type="PANTHER" id="PTHR30595:SF6">
    <property type="entry name" value="SCHLAFEN ALBA-2 DOMAIN-CONTAINING PROTEIN"/>
    <property type="match status" value="1"/>
</dbReference>
<gene>
    <name evidence="3" type="ORF">AB2L28_09840</name>
</gene>
<dbReference type="InterPro" id="IPR036388">
    <property type="entry name" value="WH-like_DNA-bd_sf"/>
</dbReference>
<keyword evidence="3" id="KW-0547">Nucleotide-binding</keyword>
<evidence type="ECO:0000256" key="1">
    <source>
        <dbReference type="SAM" id="MobiDB-lite"/>
    </source>
</evidence>
<sequence length="583" mass="63265">MVDARLPTLLADLREHRAESGALEAKAARDAVPKDALETLCSFANTPGGGTLLLGIVENQSFDVVGVADAAKTQADVVSWCADRFTPPLRPTVSIETDAGRSVVIVDVEELPRSEKPCYVSAQGMVRGCYLRVGESDRRLTAEEVQQLVAERGQPTFDTEVVPGAAVTDLDEDVVAAYLRRVRARSARAFTGVDDHTVLTMTGVLAVEADGTPRPTIAGLLALGRYPQQFLPQVNTTFVSYPTPAGADDSGGVRFLDNVAADGSIPEMVLAVLTAVQRNSARRAVVQGAGRVDVPDFPETALREVIVNALVHRDLSSGSRGTQVQVEMYPDRLVIKNPGGLFGAVDIAHLGDDGRSSARNARLLRILEDVPLPHGGVVCENRGSGVRTMVAALRRAGMGLPSFTDGVTTFSVKFPNHTLLDDDTIRWLGRLTTDRLRDTQRLALAAMRRGDRLDNSTYRRLTGVTDSRTATYELQDLVARELVEQHGTRRGSSYALSQLARTSGPGGRRPHPDRGRQIVELLQLRRELSKAEVVEELGLGTKTVEHWLRLLKRDGLIETSSPPRSRNTRYRLTSTVTNSSSSI</sequence>
<accession>A0ABV4I5P1</accession>
<name>A0ABV4I5P1_9ACTN</name>
<dbReference type="InterPro" id="IPR011991">
    <property type="entry name" value="ArsR-like_HTH"/>
</dbReference>
<dbReference type="SUPFAM" id="SSF46785">
    <property type="entry name" value="Winged helix' DNA-binding domain"/>
    <property type="match status" value="1"/>
</dbReference>
<dbReference type="Gene3D" id="3.30.950.30">
    <property type="entry name" value="Schlafen, AAA domain"/>
    <property type="match status" value="1"/>
</dbReference>
<organism evidence="3 4">
    <name type="scientific">Kineococcus mangrovi</name>
    <dbReference type="NCBI Taxonomy" id="1660183"/>
    <lineage>
        <taxon>Bacteria</taxon>
        <taxon>Bacillati</taxon>
        <taxon>Actinomycetota</taxon>
        <taxon>Actinomycetes</taxon>
        <taxon>Kineosporiales</taxon>
        <taxon>Kineosporiaceae</taxon>
        <taxon>Kineococcus</taxon>
    </lineage>
</organism>
<dbReference type="CDD" id="cd00090">
    <property type="entry name" value="HTH_ARSR"/>
    <property type="match status" value="1"/>
</dbReference>
<evidence type="ECO:0000313" key="4">
    <source>
        <dbReference type="Proteomes" id="UP001566476"/>
    </source>
</evidence>